<feature type="domain" description="AAA" evidence="5">
    <location>
        <begin position="3"/>
        <end position="177"/>
    </location>
</feature>
<dbReference type="Gene3D" id="3.40.50.300">
    <property type="entry name" value="P-loop containing nucleotide triphosphate hydrolases"/>
    <property type="match status" value="1"/>
</dbReference>
<dbReference type="SUPFAM" id="SSF52540">
    <property type="entry name" value="P-loop containing nucleoside triphosphate hydrolases"/>
    <property type="match status" value="1"/>
</dbReference>
<comment type="similarity">
    <text evidence="1">Belongs to the ParA family.</text>
</comment>
<name>A0AAT9LC12_9FIRM</name>
<protein>
    <recommendedName>
        <fullName evidence="4">Sporulation initiation inhibitor protein Soj</fullName>
    </recommendedName>
</protein>
<comment type="subunit">
    <text evidence="3">Dimerizes in the presence of ATP but not ADP; ATP-binding is required for double-stranded (ds)DNA-binding. Interacts with DnaA.</text>
</comment>
<comment type="catalytic activity">
    <reaction evidence="2">
        <text>ATP + H2O = ADP + phosphate + H(+)</text>
        <dbReference type="Rhea" id="RHEA:13065"/>
        <dbReference type="ChEBI" id="CHEBI:15377"/>
        <dbReference type="ChEBI" id="CHEBI:15378"/>
        <dbReference type="ChEBI" id="CHEBI:30616"/>
        <dbReference type="ChEBI" id="CHEBI:43474"/>
        <dbReference type="ChEBI" id="CHEBI:456216"/>
    </reaction>
</comment>
<dbReference type="InterPro" id="IPR027417">
    <property type="entry name" value="P-loop_NTPase"/>
</dbReference>
<dbReference type="KEGG" id="fcz:IMF26_07075"/>
<dbReference type="InterPro" id="IPR050678">
    <property type="entry name" value="DNA_Partitioning_ATPase"/>
</dbReference>
<dbReference type="PIRSF" id="PIRSF009320">
    <property type="entry name" value="Nuc_binding_HP_1000"/>
    <property type="match status" value="1"/>
</dbReference>
<dbReference type="CDD" id="cd02042">
    <property type="entry name" value="ParAB_family"/>
    <property type="match status" value="1"/>
</dbReference>
<dbReference type="InterPro" id="IPR025669">
    <property type="entry name" value="AAA_dom"/>
</dbReference>
<accession>A0AAT9LC12</accession>
<dbReference type="FunFam" id="3.40.50.300:FF:000285">
    <property type="entry name" value="Sporulation initiation inhibitor Soj"/>
    <property type="match status" value="1"/>
</dbReference>
<dbReference type="PANTHER" id="PTHR13696:SF52">
    <property type="entry name" value="PARA FAMILY PROTEIN CT_582"/>
    <property type="match status" value="1"/>
</dbReference>
<evidence type="ECO:0000256" key="4">
    <source>
        <dbReference type="ARBA" id="ARBA00071824"/>
    </source>
</evidence>
<organism evidence="6">
    <name type="scientific">Candidatus Fermentithermobacillus carboniphilus</name>
    <dbReference type="NCBI Taxonomy" id="3085328"/>
    <lineage>
        <taxon>Bacteria</taxon>
        <taxon>Bacillati</taxon>
        <taxon>Bacillota</taxon>
        <taxon>Candidatus Fermentithermobacillia</taxon>
        <taxon>Candidatus Fermentithermobacillales</taxon>
        <taxon>Candidatus Fermentithermobacillaceae</taxon>
        <taxon>Candidatus Fermentithermobacillus</taxon>
    </lineage>
</organism>
<reference evidence="6" key="1">
    <citation type="submission" date="2020-10" db="EMBL/GenBank/DDBJ databases">
        <authorList>
            <person name="Kadnikov V."/>
            <person name="Beletsky A.V."/>
            <person name="Mardanov A.V."/>
            <person name="Karnachuk O.V."/>
            <person name="Ravin N.V."/>
        </authorList>
    </citation>
    <scope>NUCLEOTIDE SEQUENCE</scope>
    <source>
        <strain evidence="6">Bu02</strain>
    </source>
</reference>
<dbReference type="AlphaFoldDB" id="A0AAT9LC12"/>
<evidence type="ECO:0000256" key="1">
    <source>
        <dbReference type="ARBA" id="ARBA00006976"/>
    </source>
</evidence>
<evidence type="ECO:0000313" key="6">
    <source>
        <dbReference type="EMBL" id="QUL97852.1"/>
    </source>
</evidence>
<proteinExistence type="inferred from homology"/>
<evidence type="ECO:0000256" key="3">
    <source>
        <dbReference type="ARBA" id="ARBA00062323"/>
    </source>
</evidence>
<dbReference type="PANTHER" id="PTHR13696">
    <property type="entry name" value="P-LOOP CONTAINING NUCLEOSIDE TRIPHOSPHATE HYDROLASE"/>
    <property type="match status" value="1"/>
</dbReference>
<reference evidence="6" key="2">
    <citation type="journal article" date="2023" name="Biology">
        <title>Prokaryotic Life Associated with Coal-Fire Gas Vents Revealed by Metagenomics.</title>
        <authorList>
            <person name="Kadnikov V.V."/>
            <person name="Mardanov A.V."/>
            <person name="Beletsky A.V."/>
            <person name="Karnachuk O.V."/>
            <person name="Ravin N.V."/>
        </authorList>
    </citation>
    <scope>NUCLEOTIDE SEQUENCE</scope>
    <source>
        <strain evidence="6">Bu02</strain>
    </source>
</reference>
<dbReference type="Pfam" id="PF13614">
    <property type="entry name" value="AAA_31"/>
    <property type="match status" value="1"/>
</dbReference>
<gene>
    <name evidence="6" type="ORF">IMF26_07075</name>
</gene>
<sequence length="258" mass="28626">MSRVIAIANQKGGVGKTTTAINLGACLGDTGRSVLLVDTDPQGNATSGLGIDRKRLDYSLYDCLIGGLEPVRALRATEYRGLWVLPSSLDLAGAEIELVGMQDRELRLRKVIARLRDNYDYTLIDCPPSLGLLTVNALTAADSVMIPIQCEYYALEGLTQLLNTIKLIRSKLNVGLELEGVLLTMFDARTNLSLQVAEEVKKYFREKVYKTIVPRNVRLSEAPSHGKPITVYDPRSRGAEVYRELAEEVLRRGETRTW</sequence>
<dbReference type="EMBL" id="CP062796">
    <property type="protein sequence ID" value="QUL97852.1"/>
    <property type="molecule type" value="Genomic_DNA"/>
</dbReference>
<evidence type="ECO:0000256" key="2">
    <source>
        <dbReference type="ARBA" id="ARBA00049360"/>
    </source>
</evidence>
<evidence type="ECO:0000259" key="5">
    <source>
        <dbReference type="Pfam" id="PF13614"/>
    </source>
</evidence>